<dbReference type="SMART" id="SM00322">
    <property type="entry name" value="KH"/>
    <property type="match status" value="3"/>
</dbReference>
<dbReference type="InterPro" id="IPR036020">
    <property type="entry name" value="WW_dom_sf"/>
</dbReference>
<sequence>MSEEEESKKRQREEEEDKRSSEPPLKQSKADPPAATTEDGETPTQSNEKVNTEEQNSSTVPGNNDGASLPSTSENPTDIVNESGTTSKEVIADTSTNSTNAAADTTAQDTLPKETEDQGANKTEASSSDPPTTEMLDSQKQAAGSSSTAAETLHTADEQKVSPPEAPHPTRPGDPVATEVVAGQSTEVAAGMSVPTAAAPPAAYQDTQADPGQLAPPPEAQFDPDETVEEKGEISAVIAGRVIGKGGEVIRDLQARSGASIDVDAAPSGNHRIVTYRGHRRKVEFAKQLVDMISRGMSDSDLPLGEASREVLIIPASATGKVIGRGGEMVREMQTRSQAKIDFDHAATANRPDQKQVVVTGTTAAVSKATEMIMFLVANPQIEAMQSLNLLVNEKLASGQPWGSGPPYPSLPNAGSNMQPEMLGSYGMSGGYGPDAQYATAPPSQSGYGRPPVEPRFGGGPGMGEDIFYAKKQYMGRIIGQKGITINDLQKRSGADIQINQDVAPGQECEIRIRGTRDGIEMVKTMLRQIIEVGPGHPYAGGGGGPGGPGAPYGGGPGGGYGGAPYQGGGGYDYGGGQSYGYPPQQPPGYGYPTQVPGGYGGPPASAPPYQGYGGAYPGQDYGAAGGAYGAAPAPYGGSAPPHGAPPQYGGGGYQQSSAYPPSYNQGGGYPSQQAANPAQQHSYGGSGSSYGQSGPSYPPAAAAPSASGWKAATSADGQTYYYNETTGATQWEKPPGFA</sequence>
<evidence type="ECO:0000256" key="2">
    <source>
        <dbReference type="PROSITE-ProRule" id="PRU00117"/>
    </source>
</evidence>
<dbReference type="Pfam" id="PF00397">
    <property type="entry name" value="WW"/>
    <property type="match status" value="1"/>
</dbReference>
<reference evidence="5" key="1">
    <citation type="submission" date="2021-01" db="EMBL/GenBank/DDBJ databases">
        <authorList>
            <person name="Corre E."/>
            <person name="Pelletier E."/>
            <person name="Niang G."/>
            <person name="Scheremetjew M."/>
            <person name="Finn R."/>
            <person name="Kale V."/>
            <person name="Holt S."/>
            <person name="Cochrane G."/>
            <person name="Meng A."/>
            <person name="Brown T."/>
            <person name="Cohen L."/>
        </authorList>
    </citation>
    <scope>NUCLEOTIDE SEQUENCE</scope>
    <source>
        <strain evidence="5">CCMP127</strain>
    </source>
</reference>
<protein>
    <recommendedName>
        <fullName evidence="4">WW domain-containing protein</fullName>
    </recommendedName>
</protein>
<dbReference type="Gene3D" id="2.20.70.10">
    <property type="match status" value="1"/>
</dbReference>
<dbReference type="PROSITE" id="PS01159">
    <property type="entry name" value="WW_DOMAIN_1"/>
    <property type="match status" value="1"/>
</dbReference>
<dbReference type="InterPro" id="IPR004088">
    <property type="entry name" value="KH_dom_type_1"/>
</dbReference>
<name>A0A7S3P5F7_9STRA</name>
<feature type="compositionally biased region" description="Low complexity" evidence="3">
    <location>
        <begin position="580"/>
        <end position="597"/>
    </location>
</feature>
<dbReference type="CDD" id="cd00105">
    <property type="entry name" value="KH-I"/>
    <property type="match status" value="3"/>
</dbReference>
<dbReference type="EMBL" id="HBIM01003206">
    <property type="protein sequence ID" value="CAE0404678.1"/>
    <property type="molecule type" value="Transcribed_RNA"/>
</dbReference>
<dbReference type="SUPFAM" id="SSF51045">
    <property type="entry name" value="WW domain"/>
    <property type="match status" value="1"/>
</dbReference>
<dbReference type="CDD" id="cd00201">
    <property type="entry name" value="WW"/>
    <property type="match status" value="1"/>
</dbReference>
<feature type="region of interest" description="Disordered" evidence="3">
    <location>
        <begin position="198"/>
        <end position="227"/>
    </location>
</feature>
<feature type="compositionally biased region" description="Basic and acidic residues" evidence="3">
    <location>
        <begin position="1"/>
        <end position="21"/>
    </location>
</feature>
<dbReference type="Gene3D" id="3.30.1370.10">
    <property type="entry name" value="K Homology domain, type 1"/>
    <property type="match status" value="3"/>
</dbReference>
<keyword evidence="2" id="KW-0694">RNA-binding</keyword>
<feature type="region of interest" description="Disordered" evidence="3">
    <location>
        <begin position="1"/>
        <end position="177"/>
    </location>
</feature>
<keyword evidence="1" id="KW-0677">Repeat</keyword>
<feature type="compositionally biased region" description="Low complexity" evidence="3">
    <location>
        <begin position="639"/>
        <end position="648"/>
    </location>
</feature>
<organism evidence="5">
    <name type="scientific">Amphora coffeiformis</name>
    <dbReference type="NCBI Taxonomy" id="265554"/>
    <lineage>
        <taxon>Eukaryota</taxon>
        <taxon>Sar</taxon>
        <taxon>Stramenopiles</taxon>
        <taxon>Ochrophyta</taxon>
        <taxon>Bacillariophyta</taxon>
        <taxon>Bacillariophyceae</taxon>
        <taxon>Bacillariophycidae</taxon>
        <taxon>Thalassiophysales</taxon>
        <taxon>Catenulaceae</taxon>
        <taxon>Amphora</taxon>
    </lineage>
</organism>
<proteinExistence type="predicted"/>
<feature type="compositionally biased region" description="Low complexity" evidence="3">
    <location>
        <begin position="92"/>
        <end position="107"/>
    </location>
</feature>
<accession>A0A7S3P5F7</accession>
<gene>
    <name evidence="5" type="ORF">ACOF00016_LOCUS2783</name>
</gene>
<dbReference type="PANTHER" id="PTHR10288">
    <property type="entry name" value="KH DOMAIN CONTAINING RNA BINDING PROTEIN"/>
    <property type="match status" value="1"/>
</dbReference>
<dbReference type="SMART" id="SM00456">
    <property type="entry name" value="WW"/>
    <property type="match status" value="1"/>
</dbReference>
<feature type="compositionally biased region" description="Low complexity" evidence="3">
    <location>
        <begin position="680"/>
        <end position="710"/>
    </location>
</feature>
<dbReference type="SUPFAM" id="SSF54791">
    <property type="entry name" value="Eukaryotic type KH-domain (KH-domain type I)"/>
    <property type="match status" value="3"/>
</dbReference>
<evidence type="ECO:0000313" key="5">
    <source>
        <dbReference type="EMBL" id="CAE0404678.1"/>
    </source>
</evidence>
<dbReference type="PROSITE" id="PS50020">
    <property type="entry name" value="WW_DOMAIN_2"/>
    <property type="match status" value="1"/>
</dbReference>
<feature type="compositionally biased region" description="Polar residues" evidence="3">
    <location>
        <begin position="42"/>
        <end position="88"/>
    </location>
</feature>
<dbReference type="PROSITE" id="PS50084">
    <property type="entry name" value="KH_TYPE_1"/>
    <property type="match status" value="3"/>
</dbReference>
<dbReference type="InterPro" id="IPR036612">
    <property type="entry name" value="KH_dom_type_1_sf"/>
</dbReference>
<dbReference type="InterPro" id="IPR001202">
    <property type="entry name" value="WW_dom"/>
</dbReference>
<dbReference type="InterPro" id="IPR004087">
    <property type="entry name" value="KH_dom"/>
</dbReference>
<evidence type="ECO:0000256" key="3">
    <source>
        <dbReference type="SAM" id="MobiDB-lite"/>
    </source>
</evidence>
<dbReference type="GO" id="GO:0003723">
    <property type="term" value="F:RNA binding"/>
    <property type="evidence" value="ECO:0007669"/>
    <property type="project" value="UniProtKB-UniRule"/>
</dbReference>
<dbReference type="Pfam" id="PF00013">
    <property type="entry name" value="KH_1"/>
    <property type="match status" value="3"/>
</dbReference>
<feature type="region of interest" description="Disordered" evidence="3">
    <location>
        <begin position="639"/>
        <end position="710"/>
    </location>
</feature>
<feature type="domain" description="WW" evidence="4">
    <location>
        <begin position="704"/>
        <end position="737"/>
    </location>
</feature>
<feature type="region of interest" description="Disordered" evidence="3">
    <location>
        <begin position="577"/>
        <end position="605"/>
    </location>
</feature>
<dbReference type="AlphaFoldDB" id="A0A7S3P5F7"/>
<evidence type="ECO:0000256" key="1">
    <source>
        <dbReference type="ARBA" id="ARBA00022737"/>
    </source>
</evidence>
<feature type="compositionally biased region" description="Polar residues" evidence="3">
    <location>
        <begin position="118"/>
        <end position="150"/>
    </location>
</feature>
<evidence type="ECO:0000259" key="4">
    <source>
        <dbReference type="PROSITE" id="PS50020"/>
    </source>
</evidence>